<evidence type="ECO:0000256" key="3">
    <source>
        <dbReference type="ARBA" id="ARBA00023163"/>
    </source>
</evidence>
<evidence type="ECO:0000256" key="2">
    <source>
        <dbReference type="ARBA" id="ARBA00023125"/>
    </source>
</evidence>
<dbReference type="InterPro" id="IPR001647">
    <property type="entry name" value="HTH_TetR"/>
</dbReference>
<dbReference type="InterPro" id="IPR009057">
    <property type="entry name" value="Homeodomain-like_sf"/>
</dbReference>
<feature type="DNA-binding region" description="H-T-H motif" evidence="4">
    <location>
        <begin position="33"/>
        <end position="52"/>
    </location>
</feature>
<protein>
    <submittedName>
        <fullName evidence="6">TetR family transcriptional regulator</fullName>
    </submittedName>
</protein>
<keyword evidence="1" id="KW-0805">Transcription regulation</keyword>
<accession>A0A084JR86</accession>
<feature type="domain" description="HTH tetR-type" evidence="5">
    <location>
        <begin position="10"/>
        <end position="70"/>
    </location>
</feature>
<evidence type="ECO:0000313" key="6">
    <source>
        <dbReference type="EMBL" id="KEZ91470.1"/>
    </source>
</evidence>
<dbReference type="GO" id="GO:0003677">
    <property type="term" value="F:DNA binding"/>
    <property type="evidence" value="ECO:0007669"/>
    <property type="project" value="UniProtKB-UniRule"/>
</dbReference>
<dbReference type="InterPro" id="IPR041612">
    <property type="entry name" value="YfiR_C"/>
</dbReference>
<dbReference type="Pfam" id="PF00440">
    <property type="entry name" value="TetR_N"/>
    <property type="match status" value="1"/>
</dbReference>
<keyword evidence="7" id="KW-1185">Reference proteome</keyword>
<dbReference type="AlphaFoldDB" id="A0A084JR86"/>
<dbReference type="RefSeq" id="WP_038277456.1">
    <property type="nucleotide sequence ID" value="NZ_JPME01000003.1"/>
</dbReference>
<dbReference type="PROSITE" id="PS50977">
    <property type="entry name" value="HTH_TETR_2"/>
    <property type="match status" value="1"/>
</dbReference>
<dbReference type="InterPro" id="IPR036271">
    <property type="entry name" value="Tet_transcr_reg_TetR-rel_C_sf"/>
</dbReference>
<comment type="caution">
    <text evidence="6">The sequence shown here is derived from an EMBL/GenBank/DDBJ whole genome shotgun (WGS) entry which is preliminary data.</text>
</comment>
<dbReference type="PANTHER" id="PTHR47506">
    <property type="entry name" value="TRANSCRIPTIONAL REGULATORY PROTEIN"/>
    <property type="match status" value="1"/>
</dbReference>
<organism evidence="6 7">
    <name type="scientific">Lacrimispora celerecrescens</name>
    <dbReference type="NCBI Taxonomy" id="29354"/>
    <lineage>
        <taxon>Bacteria</taxon>
        <taxon>Bacillati</taxon>
        <taxon>Bacillota</taxon>
        <taxon>Clostridia</taxon>
        <taxon>Lachnospirales</taxon>
        <taxon>Lachnospiraceae</taxon>
        <taxon>Lacrimispora</taxon>
    </lineage>
</organism>
<dbReference type="Proteomes" id="UP000028525">
    <property type="component" value="Unassembled WGS sequence"/>
</dbReference>
<evidence type="ECO:0000259" key="5">
    <source>
        <dbReference type="PROSITE" id="PS50977"/>
    </source>
</evidence>
<dbReference type="EMBL" id="JPME01000003">
    <property type="protein sequence ID" value="KEZ91470.1"/>
    <property type="molecule type" value="Genomic_DNA"/>
</dbReference>
<dbReference type="STRING" id="29354.IO98_01915"/>
<evidence type="ECO:0000256" key="4">
    <source>
        <dbReference type="PROSITE-ProRule" id="PRU00335"/>
    </source>
</evidence>
<dbReference type="Gene3D" id="1.10.357.10">
    <property type="entry name" value="Tetracycline Repressor, domain 2"/>
    <property type="match status" value="1"/>
</dbReference>
<dbReference type="OrthoDB" id="9814703at2"/>
<gene>
    <name evidence="6" type="ORF">IO98_01915</name>
</gene>
<dbReference type="SUPFAM" id="SSF46689">
    <property type="entry name" value="Homeodomain-like"/>
    <property type="match status" value="1"/>
</dbReference>
<keyword evidence="2 4" id="KW-0238">DNA-binding</keyword>
<dbReference type="PANTHER" id="PTHR47506:SF6">
    <property type="entry name" value="HTH-TYPE TRANSCRIPTIONAL REPRESSOR NEMR"/>
    <property type="match status" value="1"/>
</dbReference>
<sequence length="198" mass="22702">MPQVSEKYLEARKNKIAIAAVNVFAKKGYSNATMKDIMDEVQISRGGLYAHFENIDTVFLAALKYDDFLNIESALSPDPKEPLFPQLKDWIQKTVLSVQDSDRNLVRAKSEFFLSHNASEFPYLQERHEKLANVIQLFIHMGIEAGEFRDTIDVNTFSELLIAMIDGIMLQQYNQFCSGFNLSKRIDLLNTMIERILS</sequence>
<reference evidence="6 7" key="1">
    <citation type="submission" date="2014-07" db="EMBL/GenBank/DDBJ databases">
        <title>Draft genome of Clostridium celerecrescens 152B isolated from sediments associated with methane hydrate from Krishna Godavari basin.</title>
        <authorList>
            <person name="Honkalas V.S."/>
            <person name="Dabir A.P."/>
            <person name="Arora P."/>
            <person name="Dhakephalkar P.K."/>
        </authorList>
    </citation>
    <scope>NUCLEOTIDE SEQUENCE [LARGE SCALE GENOMIC DNA]</scope>
    <source>
        <strain evidence="6 7">152B</strain>
    </source>
</reference>
<dbReference type="Pfam" id="PF17922">
    <property type="entry name" value="TetR_C_17"/>
    <property type="match status" value="1"/>
</dbReference>
<name>A0A084JR86_9FIRM</name>
<evidence type="ECO:0000256" key="1">
    <source>
        <dbReference type="ARBA" id="ARBA00023015"/>
    </source>
</evidence>
<evidence type="ECO:0000313" key="7">
    <source>
        <dbReference type="Proteomes" id="UP000028525"/>
    </source>
</evidence>
<dbReference type="SUPFAM" id="SSF48498">
    <property type="entry name" value="Tetracyclin repressor-like, C-terminal domain"/>
    <property type="match status" value="1"/>
</dbReference>
<dbReference type="Gene3D" id="1.10.10.60">
    <property type="entry name" value="Homeodomain-like"/>
    <property type="match status" value="1"/>
</dbReference>
<proteinExistence type="predicted"/>
<keyword evidence="3" id="KW-0804">Transcription</keyword>